<dbReference type="EMBL" id="JAPMOU010000005">
    <property type="protein sequence ID" value="MDE1461516.1"/>
    <property type="molecule type" value="Genomic_DNA"/>
</dbReference>
<keyword evidence="2" id="KW-0808">Transferase</keyword>
<gene>
    <name evidence="2" type="ORF">ORQ98_05995</name>
</gene>
<keyword evidence="3" id="KW-1185">Reference proteome</keyword>
<evidence type="ECO:0000313" key="2">
    <source>
        <dbReference type="EMBL" id="MDE1461516.1"/>
    </source>
</evidence>
<keyword evidence="2" id="KW-0489">Methyltransferase</keyword>
<dbReference type="InterPro" id="IPR016584">
    <property type="entry name" value="MeTrfase_VrtF"/>
</dbReference>
<protein>
    <submittedName>
        <fullName evidence="2">Class I SAM-dependent methyltransferase</fullName>
    </submittedName>
</protein>
<reference evidence="2 3" key="1">
    <citation type="submission" date="2022-11" db="EMBL/GenBank/DDBJ databases">
        <title>Spartinivicinus poritis sp. nov., isolated from scleractinian coral Porites lutea.</title>
        <authorList>
            <person name="Zhang G."/>
            <person name="Cai L."/>
            <person name="Wei Q."/>
        </authorList>
    </citation>
    <scope>NUCLEOTIDE SEQUENCE [LARGE SCALE GENOMIC DNA]</scope>
    <source>
        <strain evidence="2 3">A2-2</strain>
    </source>
</reference>
<dbReference type="InterPro" id="IPR013217">
    <property type="entry name" value="Methyltransf_12"/>
</dbReference>
<dbReference type="Pfam" id="PF08242">
    <property type="entry name" value="Methyltransf_12"/>
    <property type="match status" value="1"/>
</dbReference>
<dbReference type="Gene3D" id="3.40.50.150">
    <property type="entry name" value="Vaccinia Virus protein VP39"/>
    <property type="match status" value="1"/>
</dbReference>
<dbReference type="Proteomes" id="UP001528823">
    <property type="component" value="Unassembled WGS sequence"/>
</dbReference>
<accession>A0ABT5U585</accession>
<evidence type="ECO:0000259" key="1">
    <source>
        <dbReference type="Pfam" id="PF08242"/>
    </source>
</evidence>
<dbReference type="InterPro" id="IPR029063">
    <property type="entry name" value="SAM-dependent_MTases_sf"/>
</dbReference>
<organism evidence="2 3">
    <name type="scientific">Spartinivicinus poritis</name>
    <dbReference type="NCBI Taxonomy" id="2994640"/>
    <lineage>
        <taxon>Bacteria</taxon>
        <taxon>Pseudomonadati</taxon>
        <taxon>Pseudomonadota</taxon>
        <taxon>Gammaproteobacteria</taxon>
        <taxon>Oceanospirillales</taxon>
        <taxon>Zooshikellaceae</taxon>
        <taxon>Spartinivicinus</taxon>
    </lineage>
</organism>
<dbReference type="SUPFAM" id="SSF53335">
    <property type="entry name" value="S-adenosyl-L-methionine-dependent methyltransferases"/>
    <property type="match status" value="1"/>
</dbReference>
<sequence length="216" mass="24931">MISQEQIETGQEVYSPNILKIYDIMVLSLSNRFIWKSKKKITQTFFDNAVTNNHLDVGVGTGYFLDHCQWQQKPRIGLMDLNENCLQEAKKRLLRYNPEIYCWDVFQPIELENKFDSCSMNFLFHCLPGSIKEKLQIINNLKGALNPGSTVFGTTVLYDGVKKSFFAEKLMRFYNKKGIFSNYGDSLSEMQKLLPELGEVEQLSTEGCVCFFKLTV</sequence>
<comment type="caution">
    <text evidence="2">The sequence shown here is derived from an EMBL/GenBank/DDBJ whole genome shotgun (WGS) entry which is preliminary data.</text>
</comment>
<dbReference type="CDD" id="cd02440">
    <property type="entry name" value="AdoMet_MTases"/>
    <property type="match status" value="1"/>
</dbReference>
<dbReference type="PIRSF" id="PIRSF011491">
    <property type="entry name" value="Mtase_YbcY_prd"/>
    <property type="match status" value="1"/>
</dbReference>
<evidence type="ECO:0000313" key="3">
    <source>
        <dbReference type="Proteomes" id="UP001528823"/>
    </source>
</evidence>
<name>A0ABT5U585_9GAMM</name>
<dbReference type="GO" id="GO:0008168">
    <property type="term" value="F:methyltransferase activity"/>
    <property type="evidence" value="ECO:0007669"/>
    <property type="project" value="UniProtKB-KW"/>
</dbReference>
<proteinExistence type="predicted"/>
<dbReference type="RefSeq" id="WP_274687878.1">
    <property type="nucleotide sequence ID" value="NZ_JAPMOU010000005.1"/>
</dbReference>
<feature type="domain" description="Methyltransferase type 12" evidence="1">
    <location>
        <begin position="55"/>
        <end position="149"/>
    </location>
</feature>
<dbReference type="GO" id="GO:0032259">
    <property type="term" value="P:methylation"/>
    <property type="evidence" value="ECO:0007669"/>
    <property type="project" value="UniProtKB-KW"/>
</dbReference>